<reference evidence="3" key="1">
    <citation type="submission" date="2023-06" db="EMBL/GenBank/DDBJ databases">
        <title>Identification and characterization of horizontal gene transfer across gut microbiota members of farm animals based on homology search.</title>
        <authorList>
            <person name="Zeman M."/>
            <person name="Kubasova T."/>
            <person name="Jahodarova E."/>
            <person name="Nykrynova M."/>
            <person name="Rychlik I."/>
        </authorList>
    </citation>
    <scope>NUCLEOTIDE SEQUENCE [LARGE SCALE GENOMIC DNA]</scope>
    <source>
        <strain evidence="3">ET39</strain>
    </source>
</reference>
<organism evidence="2 3">
    <name type="scientific">Amedibacillus dolichus</name>
    <dbReference type="NCBI Taxonomy" id="31971"/>
    <lineage>
        <taxon>Bacteria</taxon>
        <taxon>Bacillati</taxon>
        <taxon>Bacillota</taxon>
        <taxon>Erysipelotrichia</taxon>
        <taxon>Erysipelotrichales</taxon>
        <taxon>Erysipelotrichaceae</taxon>
        <taxon>Amedibacillus</taxon>
    </lineage>
</organism>
<feature type="domain" description="HTH marR-type" evidence="1">
    <location>
        <begin position="3"/>
        <end position="141"/>
    </location>
</feature>
<evidence type="ECO:0000313" key="2">
    <source>
        <dbReference type="EMBL" id="MDM8156057.1"/>
    </source>
</evidence>
<accession>A0ABT7U8T5</accession>
<dbReference type="CDD" id="cd00090">
    <property type="entry name" value="HTH_ARSR"/>
    <property type="match status" value="1"/>
</dbReference>
<dbReference type="Proteomes" id="UP001529340">
    <property type="component" value="Unassembled WGS sequence"/>
</dbReference>
<dbReference type="PANTHER" id="PTHR33164">
    <property type="entry name" value="TRANSCRIPTIONAL REGULATOR, MARR FAMILY"/>
    <property type="match status" value="1"/>
</dbReference>
<evidence type="ECO:0000259" key="1">
    <source>
        <dbReference type="PROSITE" id="PS50995"/>
    </source>
</evidence>
<dbReference type="SUPFAM" id="SSF46785">
    <property type="entry name" value="Winged helix' DNA-binding domain"/>
    <property type="match status" value="1"/>
</dbReference>
<protein>
    <submittedName>
        <fullName evidence="2">MarR family winged helix-turn-helix transcriptional regulator</fullName>
    </submittedName>
</protein>
<dbReference type="PANTHER" id="PTHR33164:SF43">
    <property type="entry name" value="HTH-TYPE TRANSCRIPTIONAL REPRESSOR YETL"/>
    <property type="match status" value="1"/>
</dbReference>
<sequence length="160" mass="18736">MENQTIVQQLMVLFYMFQKENGAMMTVRPKHMKHRDVMILEGILRMHLDGSPVKMSDISEYFKVTPAAVSQVVRVFEEKGWVERVTPAHDRRRAYIQVTDTARQYMKECMTHMQENLQMFITLLGEEDARALVRILEKAIAFYQQHHGPTTSKEEGDRTC</sequence>
<dbReference type="InterPro" id="IPR000835">
    <property type="entry name" value="HTH_MarR-typ"/>
</dbReference>
<dbReference type="Pfam" id="PF12802">
    <property type="entry name" value="MarR_2"/>
    <property type="match status" value="1"/>
</dbReference>
<keyword evidence="3" id="KW-1185">Reference proteome</keyword>
<dbReference type="PROSITE" id="PS50995">
    <property type="entry name" value="HTH_MARR_2"/>
    <property type="match status" value="1"/>
</dbReference>
<dbReference type="SMART" id="SM00347">
    <property type="entry name" value="HTH_MARR"/>
    <property type="match status" value="1"/>
</dbReference>
<name>A0ABT7U8T5_9FIRM</name>
<dbReference type="InterPro" id="IPR011991">
    <property type="entry name" value="ArsR-like_HTH"/>
</dbReference>
<gene>
    <name evidence="2" type="ORF">QUV96_00215</name>
</gene>
<reference evidence="2 3" key="2">
    <citation type="submission" date="2023-06" db="EMBL/GenBank/DDBJ databases">
        <title>Identification and characterization of horizontal gene transfer across gut microbiota members of farm animals based on homology search.</title>
        <authorList>
            <person name="Schwarzerova J."/>
            <person name="Nykrynova M."/>
            <person name="Jureckova K."/>
            <person name="Cejkova D."/>
            <person name="Rychlik I."/>
        </authorList>
    </citation>
    <scope>NUCLEOTIDE SEQUENCE [LARGE SCALE GENOMIC DNA]</scope>
    <source>
        <strain evidence="2 3">ET39</strain>
    </source>
</reference>
<dbReference type="Gene3D" id="1.10.10.10">
    <property type="entry name" value="Winged helix-like DNA-binding domain superfamily/Winged helix DNA-binding domain"/>
    <property type="match status" value="1"/>
</dbReference>
<proteinExistence type="predicted"/>
<evidence type="ECO:0000313" key="3">
    <source>
        <dbReference type="Proteomes" id="UP001529340"/>
    </source>
</evidence>
<dbReference type="InterPro" id="IPR036388">
    <property type="entry name" value="WH-like_DNA-bd_sf"/>
</dbReference>
<dbReference type="InterPro" id="IPR036390">
    <property type="entry name" value="WH_DNA-bd_sf"/>
</dbReference>
<dbReference type="EMBL" id="JAUDCG010000001">
    <property type="protein sequence ID" value="MDM8156057.1"/>
    <property type="molecule type" value="Genomic_DNA"/>
</dbReference>
<dbReference type="InterPro" id="IPR039422">
    <property type="entry name" value="MarR/SlyA-like"/>
</dbReference>
<comment type="caution">
    <text evidence="2">The sequence shown here is derived from an EMBL/GenBank/DDBJ whole genome shotgun (WGS) entry which is preliminary data.</text>
</comment>
<dbReference type="RefSeq" id="WP_289606534.1">
    <property type="nucleotide sequence ID" value="NZ_JAUDCG010000001.1"/>
</dbReference>
<reference evidence="2 3" key="3">
    <citation type="submission" date="2023-06" db="EMBL/GenBank/DDBJ databases">
        <authorList>
            <person name="Zeman M."/>
            <person name="Kubasova T."/>
            <person name="Jahodarova E."/>
            <person name="Nykrynova M."/>
            <person name="Rychlik I."/>
        </authorList>
    </citation>
    <scope>NUCLEOTIDE SEQUENCE [LARGE SCALE GENOMIC DNA]</scope>
    <source>
        <strain evidence="2 3">ET39</strain>
    </source>
</reference>